<accession>A0A1I7H4W4</accession>
<feature type="domain" description="RNA polymerase sigma-70 region 2" evidence="5">
    <location>
        <begin position="27"/>
        <end position="93"/>
    </location>
</feature>
<dbReference type="OrthoDB" id="1160671at2"/>
<evidence type="ECO:0000256" key="3">
    <source>
        <dbReference type="ARBA" id="ARBA00023082"/>
    </source>
</evidence>
<dbReference type="CDD" id="cd06171">
    <property type="entry name" value="Sigma70_r4"/>
    <property type="match status" value="1"/>
</dbReference>
<dbReference type="EMBL" id="FPBK01000007">
    <property type="protein sequence ID" value="SFU55728.1"/>
    <property type="molecule type" value="Genomic_DNA"/>
</dbReference>
<name>A0A1I7H4W4_9FLAO</name>
<keyword evidence="2" id="KW-0805">Transcription regulation</keyword>
<dbReference type="Gene3D" id="1.10.1740.10">
    <property type="match status" value="1"/>
</dbReference>
<dbReference type="InterPro" id="IPR013324">
    <property type="entry name" value="RNA_pol_sigma_r3/r4-like"/>
</dbReference>
<dbReference type="InterPro" id="IPR014284">
    <property type="entry name" value="RNA_pol_sigma-70_dom"/>
</dbReference>
<dbReference type="Gene3D" id="1.10.10.10">
    <property type="entry name" value="Winged helix-like DNA-binding domain superfamily/Winged helix DNA-binding domain"/>
    <property type="match status" value="1"/>
</dbReference>
<reference evidence="7 8" key="1">
    <citation type="submission" date="2016-10" db="EMBL/GenBank/DDBJ databases">
        <authorList>
            <person name="de Groot N.N."/>
        </authorList>
    </citation>
    <scope>NUCLEOTIDE SEQUENCE [LARGE SCALE GENOMIC DNA]</scope>
    <source>
        <strain evidence="7 8">CGMCC 1.12333</strain>
    </source>
</reference>
<keyword evidence="8" id="KW-1185">Reference proteome</keyword>
<dbReference type="InterPro" id="IPR007627">
    <property type="entry name" value="RNA_pol_sigma70_r2"/>
</dbReference>
<keyword evidence="3" id="KW-0731">Sigma factor</keyword>
<evidence type="ECO:0000313" key="7">
    <source>
        <dbReference type="EMBL" id="SFU55728.1"/>
    </source>
</evidence>
<dbReference type="InterPro" id="IPR039425">
    <property type="entry name" value="RNA_pol_sigma-70-like"/>
</dbReference>
<protein>
    <submittedName>
        <fullName evidence="7">RNA polymerase sigma-70 factor, ECF subfamily</fullName>
    </submittedName>
</protein>
<keyword evidence="4" id="KW-0804">Transcription</keyword>
<comment type="similarity">
    <text evidence="1">Belongs to the sigma-70 factor family. ECF subfamily.</text>
</comment>
<dbReference type="GO" id="GO:0016987">
    <property type="term" value="F:sigma factor activity"/>
    <property type="evidence" value="ECO:0007669"/>
    <property type="project" value="UniProtKB-KW"/>
</dbReference>
<evidence type="ECO:0000256" key="4">
    <source>
        <dbReference type="ARBA" id="ARBA00023163"/>
    </source>
</evidence>
<dbReference type="GO" id="GO:0003677">
    <property type="term" value="F:DNA binding"/>
    <property type="evidence" value="ECO:0007669"/>
    <property type="project" value="InterPro"/>
</dbReference>
<proteinExistence type="inferred from homology"/>
<dbReference type="GO" id="GO:0006352">
    <property type="term" value="P:DNA-templated transcription initiation"/>
    <property type="evidence" value="ECO:0007669"/>
    <property type="project" value="InterPro"/>
</dbReference>
<dbReference type="SUPFAM" id="SSF88946">
    <property type="entry name" value="Sigma2 domain of RNA polymerase sigma factors"/>
    <property type="match status" value="1"/>
</dbReference>
<dbReference type="InterPro" id="IPR013249">
    <property type="entry name" value="RNA_pol_sigma70_r4_t2"/>
</dbReference>
<dbReference type="PANTHER" id="PTHR43133:SF51">
    <property type="entry name" value="RNA POLYMERASE SIGMA FACTOR"/>
    <property type="match status" value="1"/>
</dbReference>
<dbReference type="SUPFAM" id="SSF88659">
    <property type="entry name" value="Sigma3 and sigma4 domains of RNA polymerase sigma factors"/>
    <property type="match status" value="1"/>
</dbReference>
<organism evidence="7 8">
    <name type="scientific">Pustulibacterium marinum</name>
    <dbReference type="NCBI Taxonomy" id="1224947"/>
    <lineage>
        <taxon>Bacteria</taxon>
        <taxon>Pseudomonadati</taxon>
        <taxon>Bacteroidota</taxon>
        <taxon>Flavobacteriia</taxon>
        <taxon>Flavobacteriales</taxon>
        <taxon>Flavobacteriaceae</taxon>
        <taxon>Pustulibacterium</taxon>
    </lineage>
</organism>
<dbReference type="InterPro" id="IPR036388">
    <property type="entry name" value="WH-like_DNA-bd_sf"/>
</dbReference>
<dbReference type="AlphaFoldDB" id="A0A1I7H4W4"/>
<dbReference type="NCBIfam" id="TIGR02937">
    <property type="entry name" value="sigma70-ECF"/>
    <property type="match status" value="1"/>
</dbReference>
<sequence length="185" mass="21349">MSHTNQHIEQLITLCKKGNQAAQLEVYNLYFKAMYNTALRIVKDPFEAEDVMQESFLSAFTKLDSFRGEVAFGAWLKRIVVNNSIQHYRKNNKYESVTIDDVLYKVEANDGIAADYEFTNMKAQKVLEIMKTLKDNYRIALTLFLIEGYDYEEICAIMDISAANCRTTISRAKESLRKKLEAQCV</sequence>
<dbReference type="PANTHER" id="PTHR43133">
    <property type="entry name" value="RNA POLYMERASE ECF-TYPE SIGMA FACTO"/>
    <property type="match status" value="1"/>
</dbReference>
<evidence type="ECO:0000256" key="1">
    <source>
        <dbReference type="ARBA" id="ARBA00010641"/>
    </source>
</evidence>
<dbReference type="InterPro" id="IPR013325">
    <property type="entry name" value="RNA_pol_sigma_r2"/>
</dbReference>
<evidence type="ECO:0000256" key="2">
    <source>
        <dbReference type="ARBA" id="ARBA00023015"/>
    </source>
</evidence>
<evidence type="ECO:0000313" key="8">
    <source>
        <dbReference type="Proteomes" id="UP000199138"/>
    </source>
</evidence>
<evidence type="ECO:0000259" key="6">
    <source>
        <dbReference type="Pfam" id="PF08281"/>
    </source>
</evidence>
<feature type="domain" description="RNA polymerase sigma factor 70 region 4 type 2" evidence="6">
    <location>
        <begin position="124"/>
        <end position="176"/>
    </location>
</feature>
<dbReference type="STRING" id="1224947.SAMN05216480_10761"/>
<evidence type="ECO:0000259" key="5">
    <source>
        <dbReference type="Pfam" id="PF04542"/>
    </source>
</evidence>
<dbReference type="Pfam" id="PF04542">
    <property type="entry name" value="Sigma70_r2"/>
    <property type="match status" value="1"/>
</dbReference>
<dbReference type="Pfam" id="PF08281">
    <property type="entry name" value="Sigma70_r4_2"/>
    <property type="match status" value="1"/>
</dbReference>
<dbReference type="Proteomes" id="UP000199138">
    <property type="component" value="Unassembled WGS sequence"/>
</dbReference>
<dbReference type="RefSeq" id="WP_093025127.1">
    <property type="nucleotide sequence ID" value="NZ_FPBK01000007.1"/>
</dbReference>
<gene>
    <name evidence="7" type="ORF">SAMN05216480_10761</name>
</gene>